<dbReference type="Proteomes" id="UP000617340">
    <property type="component" value="Unassembled WGS sequence"/>
</dbReference>
<gene>
    <name evidence="2" type="ORF">HZH68_009006</name>
</gene>
<accession>A0A834K3F7</accession>
<evidence type="ECO:0000313" key="3">
    <source>
        <dbReference type="Proteomes" id="UP000617340"/>
    </source>
</evidence>
<sequence>MLVLTSTSHIGNGEDQSVEIFFSTVRCKERREYELMDISLKEENIPARVTSMSRSNIPKESCVLTASGIPAILFHPIPSVYPLWPLAITESHGKGIPPHRRYPTSISTTSSTYSCMPSSTTTSTRRTTRSTTREKERCFDLRNLLLSSRSRPSGTDKKSLNLCTMLDFFLRAQRELLCSPSLCSRGMNWITCDGED</sequence>
<proteinExistence type="predicted"/>
<dbReference type="AlphaFoldDB" id="A0A834K3F7"/>
<evidence type="ECO:0000313" key="2">
    <source>
        <dbReference type="EMBL" id="KAF7397784.1"/>
    </source>
</evidence>
<feature type="region of interest" description="Disordered" evidence="1">
    <location>
        <begin position="97"/>
        <end position="133"/>
    </location>
</feature>
<reference evidence="2" key="1">
    <citation type="journal article" date="2020" name="G3 (Bethesda)">
        <title>High-Quality Assemblies for Three Invasive Social Wasps from the &lt;i&gt;Vespula&lt;/i&gt; Genus.</title>
        <authorList>
            <person name="Harrop T.W.R."/>
            <person name="Guhlin J."/>
            <person name="McLaughlin G.M."/>
            <person name="Permina E."/>
            <person name="Stockwell P."/>
            <person name="Gilligan J."/>
            <person name="Le Lec M.F."/>
            <person name="Gruber M.A.M."/>
            <person name="Quinn O."/>
            <person name="Lovegrove M."/>
            <person name="Duncan E.J."/>
            <person name="Remnant E.J."/>
            <person name="Van Eeckhoven J."/>
            <person name="Graham B."/>
            <person name="Knapp R.A."/>
            <person name="Langford K.W."/>
            <person name="Kronenberg Z."/>
            <person name="Press M.O."/>
            <person name="Eacker S.M."/>
            <person name="Wilson-Rankin E.E."/>
            <person name="Purcell J."/>
            <person name="Lester P.J."/>
            <person name="Dearden P.K."/>
        </authorList>
    </citation>
    <scope>NUCLEOTIDE SEQUENCE</scope>
    <source>
        <strain evidence="2">Linc-1</strain>
    </source>
</reference>
<evidence type="ECO:0000256" key="1">
    <source>
        <dbReference type="SAM" id="MobiDB-lite"/>
    </source>
</evidence>
<organism evidence="2 3">
    <name type="scientific">Vespula germanica</name>
    <name type="common">German yellow jacket</name>
    <name type="synonym">Paravespula germanica</name>
    <dbReference type="NCBI Taxonomy" id="30212"/>
    <lineage>
        <taxon>Eukaryota</taxon>
        <taxon>Metazoa</taxon>
        <taxon>Ecdysozoa</taxon>
        <taxon>Arthropoda</taxon>
        <taxon>Hexapoda</taxon>
        <taxon>Insecta</taxon>
        <taxon>Pterygota</taxon>
        <taxon>Neoptera</taxon>
        <taxon>Endopterygota</taxon>
        <taxon>Hymenoptera</taxon>
        <taxon>Apocrita</taxon>
        <taxon>Aculeata</taxon>
        <taxon>Vespoidea</taxon>
        <taxon>Vespidae</taxon>
        <taxon>Vespinae</taxon>
        <taxon>Vespula</taxon>
    </lineage>
</organism>
<keyword evidence="3" id="KW-1185">Reference proteome</keyword>
<name>A0A834K3F7_VESGE</name>
<protein>
    <submittedName>
        <fullName evidence="2">Uncharacterized protein</fullName>
    </submittedName>
</protein>
<dbReference type="EMBL" id="JACSDZ010000008">
    <property type="protein sequence ID" value="KAF7397784.1"/>
    <property type="molecule type" value="Genomic_DNA"/>
</dbReference>
<feature type="compositionally biased region" description="Low complexity" evidence="1">
    <location>
        <begin position="104"/>
        <end position="125"/>
    </location>
</feature>
<comment type="caution">
    <text evidence="2">The sequence shown here is derived from an EMBL/GenBank/DDBJ whole genome shotgun (WGS) entry which is preliminary data.</text>
</comment>